<keyword evidence="4 10" id="KW-0378">Hydrolase</keyword>
<dbReference type="InterPro" id="IPR037493">
    <property type="entry name" value="ExoIII-like"/>
</dbReference>
<feature type="domain" description="Endonuclease/exonuclease/phosphatase" evidence="9">
    <location>
        <begin position="4"/>
        <end position="250"/>
    </location>
</feature>
<organism evidence="10 11">
    <name type="scientific">Allopusillimonas soli</name>
    <dbReference type="NCBI Taxonomy" id="659016"/>
    <lineage>
        <taxon>Bacteria</taxon>
        <taxon>Pseudomonadati</taxon>
        <taxon>Pseudomonadota</taxon>
        <taxon>Betaproteobacteria</taxon>
        <taxon>Burkholderiales</taxon>
        <taxon>Alcaligenaceae</taxon>
        <taxon>Allopusillimonas</taxon>
    </lineage>
</organism>
<dbReference type="NCBIfam" id="TIGR00195">
    <property type="entry name" value="exoDNase_III"/>
    <property type="match status" value="1"/>
</dbReference>
<dbReference type="PANTHER" id="PTHR43250">
    <property type="entry name" value="EXODEOXYRIBONUCLEASE III"/>
    <property type="match status" value="1"/>
</dbReference>
<keyword evidence="7" id="KW-0464">Manganese</keyword>
<keyword evidence="11" id="KW-1185">Reference proteome</keyword>
<feature type="active site" evidence="6">
    <location>
        <position position="108"/>
    </location>
</feature>
<accession>A0A853F7R0</accession>
<dbReference type="EC" id="3.1.11.2" evidence="10"/>
<evidence type="ECO:0000256" key="1">
    <source>
        <dbReference type="ARBA" id="ARBA00001936"/>
    </source>
</evidence>
<evidence type="ECO:0000256" key="7">
    <source>
        <dbReference type="PIRSR" id="PIRSR604808-2"/>
    </source>
</evidence>
<dbReference type="PANTHER" id="PTHR43250:SF2">
    <property type="entry name" value="EXODEOXYRIBONUCLEASE III"/>
    <property type="match status" value="1"/>
</dbReference>
<feature type="site" description="Interaction with DNA substrate" evidence="8">
    <location>
        <position position="250"/>
    </location>
</feature>
<dbReference type="InterPro" id="IPR020848">
    <property type="entry name" value="AP_endonuclease_F1_CS"/>
</dbReference>
<dbReference type="RefSeq" id="WP_129968588.1">
    <property type="nucleotide sequence ID" value="NZ_JACCEW010000002.1"/>
</dbReference>
<dbReference type="InterPro" id="IPR005135">
    <property type="entry name" value="Endo/exonuclease/phosphatase"/>
</dbReference>
<evidence type="ECO:0000256" key="6">
    <source>
        <dbReference type="PIRSR" id="PIRSR604808-1"/>
    </source>
</evidence>
<comment type="cofactor">
    <cofactor evidence="1">
        <name>Mn(2+)</name>
        <dbReference type="ChEBI" id="CHEBI:29035"/>
    </cofactor>
</comment>
<comment type="caution">
    <text evidence="10">The sequence shown here is derived from an EMBL/GenBank/DDBJ whole genome shotgun (WGS) entry which is preliminary data.</text>
</comment>
<evidence type="ECO:0000259" key="9">
    <source>
        <dbReference type="Pfam" id="PF03372"/>
    </source>
</evidence>
<evidence type="ECO:0000256" key="5">
    <source>
        <dbReference type="ARBA" id="ARBA00022842"/>
    </source>
</evidence>
<evidence type="ECO:0000313" key="10">
    <source>
        <dbReference type="EMBL" id="NYT36634.1"/>
    </source>
</evidence>
<comment type="cofactor">
    <cofactor evidence="7">
        <name>Mg(2+)</name>
        <dbReference type="ChEBI" id="CHEBI:18420"/>
    </cofactor>
    <cofactor evidence="7">
        <name>Mn(2+)</name>
        <dbReference type="ChEBI" id="CHEBI:29035"/>
    </cofactor>
    <text evidence="7">Probably binds two magnesium or manganese ions per subunit.</text>
</comment>
<feature type="binding site" evidence="7">
    <location>
        <position position="250"/>
    </location>
    <ligand>
        <name>Mg(2+)</name>
        <dbReference type="ChEBI" id="CHEBI:18420"/>
        <label>1</label>
    </ligand>
</feature>
<dbReference type="GO" id="GO:0004519">
    <property type="term" value="F:endonuclease activity"/>
    <property type="evidence" value="ECO:0007669"/>
    <property type="project" value="InterPro"/>
</dbReference>
<feature type="site" description="Important for catalytic activity" evidence="8">
    <location>
        <position position="220"/>
    </location>
</feature>
<feature type="active site" description="Proton acceptor" evidence="6">
    <location>
        <position position="250"/>
    </location>
</feature>
<feature type="binding site" evidence="7">
    <location>
        <position position="249"/>
    </location>
    <ligand>
        <name>Mg(2+)</name>
        <dbReference type="ChEBI" id="CHEBI:18420"/>
        <label>1</label>
    </ligand>
</feature>
<evidence type="ECO:0000313" key="11">
    <source>
        <dbReference type="Proteomes" id="UP000580517"/>
    </source>
</evidence>
<feature type="binding site" evidence="7">
    <location>
        <position position="7"/>
    </location>
    <ligand>
        <name>Mg(2+)</name>
        <dbReference type="ChEBI" id="CHEBI:18420"/>
        <label>1</label>
    </ligand>
</feature>
<dbReference type="InterPro" id="IPR036691">
    <property type="entry name" value="Endo/exonu/phosph_ase_sf"/>
</dbReference>
<dbReference type="PROSITE" id="PS51435">
    <property type="entry name" value="AP_NUCLEASE_F1_4"/>
    <property type="match status" value="1"/>
</dbReference>
<dbReference type="OrthoDB" id="9803914at2"/>
<feature type="active site" description="Proton donor/acceptor" evidence="6">
    <location>
        <position position="149"/>
    </location>
</feature>
<dbReference type="InterPro" id="IPR004808">
    <property type="entry name" value="AP_endonuc_1"/>
</dbReference>
<feature type="site" description="Transition state stabilizer" evidence="8">
    <location>
        <position position="151"/>
    </location>
</feature>
<dbReference type="PROSITE" id="PS00728">
    <property type="entry name" value="AP_NUCLEASE_F1_3"/>
    <property type="match status" value="1"/>
</dbReference>
<dbReference type="AlphaFoldDB" id="A0A853F7R0"/>
<comment type="similarity">
    <text evidence="2">Belongs to the DNA repair enzymes AP/ExoA family.</text>
</comment>
<dbReference type="GO" id="GO:0046872">
    <property type="term" value="F:metal ion binding"/>
    <property type="evidence" value="ECO:0007669"/>
    <property type="project" value="UniProtKB-KW"/>
</dbReference>
<dbReference type="GO" id="GO:0006281">
    <property type="term" value="P:DNA repair"/>
    <property type="evidence" value="ECO:0007669"/>
    <property type="project" value="InterPro"/>
</dbReference>
<protein>
    <submittedName>
        <fullName evidence="10">Exodeoxyribonuclease III</fullName>
        <ecNumber evidence="10">3.1.11.2</ecNumber>
    </submittedName>
</protein>
<evidence type="ECO:0000256" key="3">
    <source>
        <dbReference type="ARBA" id="ARBA00022723"/>
    </source>
</evidence>
<dbReference type="Gene3D" id="3.60.10.10">
    <property type="entry name" value="Endonuclease/exonuclease/phosphatase"/>
    <property type="match status" value="1"/>
</dbReference>
<evidence type="ECO:0000256" key="8">
    <source>
        <dbReference type="PIRSR" id="PIRSR604808-3"/>
    </source>
</evidence>
<dbReference type="Pfam" id="PF03372">
    <property type="entry name" value="Exo_endo_phos"/>
    <property type="match status" value="1"/>
</dbReference>
<gene>
    <name evidence="10" type="primary">xth</name>
    <name evidence="10" type="ORF">H0A68_07095</name>
</gene>
<dbReference type="GO" id="GO:0008311">
    <property type="term" value="F:double-stranded DNA 3'-5' DNA exonuclease activity"/>
    <property type="evidence" value="ECO:0007669"/>
    <property type="project" value="UniProtKB-EC"/>
</dbReference>
<dbReference type="Proteomes" id="UP000580517">
    <property type="component" value="Unassembled WGS sequence"/>
</dbReference>
<dbReference type="GO" id="GO:0003677">
    <property type="term" value="F:DNA binding"/>
    <property type="evidence" value="ECO:0007669"/>
    <property type="project" value="InterPro"/>
</dbReference>
<name>A0A853F7R0_9BURK</name>
<feature type="binding site" evidence="7">
    <location>
        <position position="151"/>
    </location>
    <ligand>
        <name>Mg(2+)</name>
        <dbReference type="ChEBI" id="CHEBI:18420"/>
        <label>1</label>
    </ligand>
</feature>
<sequence>MKIATWNVNSLKVRLPQVLDWLRDNPVDALCLQELKLDDDKFPLQAFVDAGYQAQWAGQKTYNGVAIVARQDCLDIQRNIPALDDHQRRIIAATLKCPAGDVRIVSAYCPNGQAVGSEKYAYKLSWYAALRDWLSDELARFPRLAVLGDYNVAPEDRDVHDPAKWEGEVLVSQPERDAFQRLLDLGLSDAFRQFPQEEKSFSWWDYRRFAFRRNAGLRIDHVLLSPALQPLCSACVIDKAPRGNEQPSDHAPVVATLDFGSAS</sequence>
<proteinExistence type="inferred from homology"/>
<evidence type="ECO:0000256" key="4">
    <source>
        <dbReference type="ARBA" id="ARBA00022801"/>
    </source>
</evidence>
<feature type="binding site" evidence="7">
    <location>
        <position position="34"/>
    </location>
    <ligand>
        <name>Mg(2+)</name>
        <dbReference type="ChEBI" id="CHEBI:18420"/>
        <label>1</label>
    </ligand>
</feature>
<keyword evidence="5 7" id="KW-0460">Magnesium</keyword>
<dbReference type="NCBIfam" id="TIGR00633">
    <property type="entry name" value="xth"/>
    <property type="match status" value="1"/>
</dbReference>
<keyword evidence="3 7" id="KW-0479">Metal-binding</keyword>
<feature type="binding site" evidence="7">
    <location>
        <position position="149"/>
    </location>
    <ligand>
        <name>Mg(2+)</name>
        <dbReference type="ChEBI" id="CHEBI:18420"/>
        <label>1</label>
    </ligand>
</feature>
<dbReference type="SUPFAM" id="SSF56219">
    <property type="entry name" value="DNase I-like"/>
    <property type="match status" value="1"/>
</dbReference>
<dbReference type="EMBL" id="JACCEW010000002">
    <property type="protein sequence ID" value="NYT36634.1"/>
    <property type="molecule type" value="Genomic_DNA"/>
</dbReference>
<dbReference type="CDD" id="cd09086">
    <property type="entry name" value="ExoIII-like_AP-endo"/>
    <property type="match status" value="1"/>
</dbReference>
<reference evidence="10 11" key="1">
    <citation type="submission" date="2020-07" db="EMBL/GenBank/DDBJ databases">
        <title>Taxonomic revisions and descriptions of new bacterial species based on genomic comparisons in the high-G+C-content subgroup of the family Alcaligenaceae.</title>
        <authorList>
            <person name="Szabo A."/>
            <person name="Felfoldi T."/>
        </authorList>
    </citation>
    <scope>NUCLEOTIDE SEQUENCE [LARGE SCALE GENOMIC DNA]</scope>
    <source>
        <strain evidence="10 11">DSM 25264</strain>
    </source>
</reference>
<evidence type="ECO:0000256" key="2">
    <source>
        <dbReference type="ARBA" id="ARBA00007092"/>
    </source>
</evidence>